<dbReference type="AlphaFoldDB" id="A0A8K0K6A7"/>
<protein>
    <recommendedName>
        <fullName evidence="2">Chitin-binding type-2 domain-containing protein</fullName>
    </recommendedName>
</protein>
<evidence type="ECO:0000313" key="3">
    <source>
        <dbReference type="EMBL" id="KAG8229157.1"/>
    </source>
</evidence>
<dbReference type="Proteomes" id="UP000792457">
    <property type="component" value="Unassembled WGS sequence"/>
</dbReference>
<comment type="caution">
    <text evidence="3">The sequence shown here is derived from an EMBL/GenBank/DDBJ whole genome shotgun (WGS) entry which is preliminary data.</text>
</comment>
<dbReference type="SMART" id="SM00494">
    <property type="entry name" value="ChtBD2"/>
    <property type="match status" value="1"/>
</dbReference>
<dbReference type="GO" id="GO:0008061">
    <property type="term" value="F:chitin binding"/>
    <property type="evidence" value="ECO:0007669"/>
    <property type="project" value="InterPro"/>
</dbReference>
<evidence type="ECO:0000256" key="1">
    <source>
        <dbReference type="SAM" id="SignalP"/>
    </source>
</evidence>
<feature type="chain" id="PRO_5035462705" description="Chitin-binding type-2 domain-containing protein" evidence="1">
    <location>
        <begin position="23"/>
        <end position="323"/>
    </location>
</feature>
<gene>
    <name evidence="3" type="ORF">J437_LFUL009227</name>
</gene>
<name>A0A8K0K6A7_LADFU</name>
<reference evidence="3" key="1">
    <citation type="submission" date="2013-04" db="EMBL/GenBank/DDBJ databases">
        <authorList>
            <person name="Qu J."/>
            <person name="Murali S.C."/>
            <person name="Bandaranaike D."/>
            <person name="Bellair M."/>
            <person name="Blankenburg K."/>
            <person name="Chao H."/>
            <person name="Dinh H."/>
            <person name="Doddapaneni H."/>
            <person name="Downs B."/>
            <person name="Dugan-Rocha S."/>
            <person name="Elkadiri S."/>
            <person name="Gnanaolivu R.D."/>
            <person name="Hernandez B."/>
            <person name="Javaid M."/>
            <person name="Jayaseelan J.C."/>
            <person name="Lee S."/>
            <person name="Li M."/>
            <person name="Ming W."/>
            <person name="Munidasa M."/>
            <person name="Muniz J."/>
            <person name="Nguyen L."/>
            <person name="Ongeri F."/>
            <person name="Osuji N."/>
            <person name="Pu L.-L."/>
            <person name="Puazo M."/>
            <person name="Qu C."/>
            <person name="Quiroz J."/>
            <person name="Raj R."/>
            <person name="Weissenberger G."/>
            <person name="Xin Y."/>
            <person name="Zou X."/>
            <person name="Han Y."/>
            <person name="Richards S."/>
            <person name="Worley K."/>
            <person name="Muzny D."/>
            <person name="Gibbs R."/>
        </authorList>
    </citation>
    <scope>NUCLEOTIDE SEQUENCE</scope>
    <source>
        <strain evidence="3">Sampled in the wild</strain>
    </source>
</reference>
<dbReference type="OrthoDB" id="6020543at2759"/>
<dbReference type="GO" id="GO:0005576">
    <property type="term" value="C:extracellular region"/>
    <property type="evidence" value="ECO:0007669"/>
    <property type="project" value="InterPro"/>
</dbReference>
<proteinExistence type="predicted"/>
<reference evidence="3" key="2">
    <citation type="submission" date="2017-10" db="EMBL/GenBank/DDBJ databases">
        <title>Ladona fulva Genome sequencing and assembly.</title>
        <authorList>
            <person name="Murali S."/>
            <person name="Richards S."/>
            <person name="Bandaranaike D."/>
            <person name="Bellair M."/>
            <person name="Blankenburg K."/>
            <person name="Chao H."/>
            <person name="Dinh H."/>
            <person name="Doddapaneni H."/>
            <person name="Dugan-Rocha S."/>
            <person name="Elkadiri S."/>
            <person name="Gnanaolivu R."/>
            <person name="Hernandez B."/>
            <person name="Skinner E."/>
            <person name="Javaid M."/>
            <person name="Lee S."/>
            <person name="Li M."/>
            <person name="Ming W."/>
            <person name="Munidasa M."/>
            <person name="Muniz J."/>
            <person name="Nguyen L."/>
            <person name="Hughes D."/>
            <person name="Osuji N."/>
            <person name="Pu L.-L."/>
            <person name="Puazo M."/>
            <person name="Qu C."/>
            <person name="Quiroz J."/>
            <person name="Raj R."/>
            <person name="Weissenberger G."/>
            <person name="Xin Y."/>
            <person name="Zou X."/>
            <person name="Han Y."/>
            <person name="Worley K."/>
            <person name="Muzny D."/>
            <person name="Gibbs R."/>
        </authorList>
    </citation>
    <scope>NUCLEOTIDE SEQUENCE</scope>
    <source>
        <strain evidence="3">Sampled in the wild</strain>
    </source>
</reference>
<dbReference type="InterPro" id="IPR036508">
    <property type="entry name" value="Chitin-bd_dom_sf"/>
</dbReference>
<accession>A0A8K0K6A7</accession>
<feature type="domain" description="Chitin-binding type-2" evidence="2">
    <location>
        <begin position="33"/>
        <end position="89"/>
    </location>
</feature>
<sequence>MILFSALKYIVLLAAVTVAVNAWNPPPDTKNCTHCPMCDAKNEYNSPMPNVCEYCHCALGGTPILMKCPPGTAFDKFKGECVTSDQCGDPRCESYCEACYHDIKFNSTDPCGYCECKNNGMMEYHHCPEGMGWENYECVPKAECSVNPMCNASLWVPCYIDMGIKFPSFDPCGYCEEWFDLWIIHSPMDLVQMHNSNGSNQWLSNQNLDLNNRDNHQSDSFLPRYINCGCFQESSLDLLLRPRMAGLKFLALLAALVAVVSAESCMYPYTRDCTICPDCLLGQDYDAPLDDASYWCHCDASGYATRMPCPPGMKFDPDLGRCV</sequence>
<keyword evidence="4" id="KW-1185">Reference proteome</keyword>
<feature type="signal peptide" evidence="1">
    <location>
        <begin position="1"/>
        <end position="22"/>
    </location>
</feature>
<dbReference type="InterPro" id="IPR002557">
    <property type="entry name" value="Chitin-bd_dom"/>
</dbReference>
<keyword evidence="1" id="KW-0732">Signal</keyword>
<dbReference type="EMBL" id="KZ308413">
    <property type="protein sequence ID" value="KAG8229157.1"/>
    <property type="molecule type" value="Genomic_DNA"/>
</dbReference>
<dbReference type="SUPFAM" id="SSF57625">
    <property type="entry name" value="Invertebrate chitin-binding proteins"/>
    <property type="match status" value="2"/>
</dbReference>
<organism evidence="3 4">
    <name type="scientific">Ladona fulva</name>
    <name type="common">Scarce chaser dragonfly</name>
    <name type="synonym">Libellula fulva</name>
    <dbReference type="NCBI Taxonomy" id="123851"/>
    <lineage>
        <taxon>Eukaryota</taxon>
        <taxon>Metazoa</taxon>
        <taxon>Ecdysozoa</taxon>
        <taxon>Arthropoda</taxon>
        <taxon>Hexapoda</taxon>
        <taxon>Insecta</taxon>
        <taxon>Pterygota</taxon>
        <taxon>Palaeoptera</taxon>
        <taxon>Odonata</taxon>
        <taxon>Epiprocta</taxon>
        <taxon>Anisoptera</taxon>
        <taxon>Libelluloidea</taxon>
        <taxon>Libellulidae</taxon>
        <taxon>Ladona</taxon>
    </lineage>
</organism>
<evidence type="ECO:0000259" key="2">
    <source>
        <dbReference type="SMART" id="SM00494"/>
    </source>
</evidence>
<evidence type="ECO:0000313" key="4">
    <source>
        <dbReference type="Proteomes" id="UP000792457"/>
    </source>
</evidence>